<dbReference type="SUPFAM" id="SSF52172">
    <property type="entry name" value="CheY-like"/>
    <property type="match status" value="1"/>
</dbReference>
<comment type="caution">
    <text evidence="3">The sequence shown here is derived from an EMBL/GenBank/DDBJ whole genome shotgun (WGS) entry which is preliminary data.</text>
</comment>
<name>A0ABW0NJ61_9BURK</name>
<keyword evidence="1" id="KW-0597">Phosphoprotein</keyword>
<dbReference type="InterPro" id="IPR001789">
    <property type="entry name" value="Sig_transdc_resp-reg_receiver"/>
</dbReference>
<reference evidence="4" key="1">
    <citation type="journal article" date="2019" name="Int. J. Syst. Evol. Microbiol.">
        <title>The Global Catalogue of Microorganisms (GCM) 10K type strain sequencing project: providing services to taxonomists for standard genome sequencing and annotation.</title>
        <authorList>
            <consortium name="The Broad Institute Genomics Platform"/>
            <consortium name="The Broad Institute Genome Sequencing Center for Infectious Disease"/>
            <person name="Wu L."/>
            <person name="Ma J."/>
        </authorList>
    </citation>
    <scope>NUCLEOTIDE SEQUENCE [LARGE SCALE GENOMIC DNA]</scope>
    <source>
        <strain evidence="4">CCUG 57401</strain>
    </source>
</reference>
<dbReference type="Gene3D" id="3.40.50.2300">
    <property type="match status" value="1"/>
</dbReference>
<evidence type="ECO:0000256" key="1">
    <source>
        <dbReference type="PROSITE-ProRule" id="PRU00169"/>
    </source>
</evidence>
<dbReference type="InterPro" id="IPR011006">
    <property type="entry name" value="CheY-like_superfamily"/>
</dbReference>
<gene>
    <name evidence="3" type="ORF">ACFPOE_21315</name>
</gene>
<feature type="modified residue" description="4-aspartylphosphate" evidence="1">
    <location>
        <position position="88"/>
    </location>
</feature>
<sequence>MAFIDDDRPYLDALQLVIPDWMAASYHVEPDSLGLVLEHSRKMLQEERELLSRISLRNGLVGSAAVSAALEYLASPVRFDIVALLVADFGMPRENGVNLCQRFRMAGMQRLLLTGMADQAMAISAFNAGAIEQYVPKQATHLLDELVAQIQAQIDVSCDRRSEVLLERLPTELRRQLATGPVVRALDDLLQGHHVTEWVLVPQPQGLVCVTADGSVLWVQLENEQTSRELAEGLEAEGWDDAVIGSVLRGDMIVDLDFASQIDRQARAQAATELQERPRLAAAVFEVRDLPDGLRPATRQGRQAGHQAPA</sequence>
<accession>A0ABW0NJ61</accession>
<proteinExistence type="predicted"/>
<dbReference type="RefSeq" id="WP_376852340.1">
    <property type="nucleotide sequence ID" value="NZ_JBHSMF010000010.1"/>
</dbReference>
<keyword evidence="4" id="KW-1185">Reference proteome</keyword>
<dbReference type="Proteomes" id="UP001596037">
    <property type="component" value="Unassembled WGS sequence"/>
</dbReference>
<protein>
    <recommendedName>
        <fullName evidence="2">Response regulatory domain-containing protein</fullName>
    </recommendedName>
</protein>
<dbReference type="EMBL" id="JBHSMF010000010">
    <property type="protein sequence ID" value="MFC5500097.1"/>
    <property type="molecule type" value="Genomic_DNA"/>
</dbReference>
<evidence type="ECO:0000313" key="4">
    <source>
        <dbReference type="Proteomes" id="UP001596037"/>
    </source>
</evidence>
<feature type="domain" description="Response regulatory" evidence="2">
    <location>
        <begin position="33"/>
        <end position="151"/>
    </location>
</feature>
<dbReference type="PROSITE" id="PS50110">
    <property type="entry name" value="RESPONSE_REGULATORY"/>
    <property type="match status" value="1"/>
</dbReference>
<evidence type="ECO:0000313" key="3">
    <source>
        <dbReference type="EMBL" id="MFC5500097.1"/>
    </source>
</evidence>
<evidence type="ECO:0000259" key="2">
    <source>
        <dbReference type="PROSITE" id="PS50110"/>
    </source>
</evidence>
<organism evidence="3 4">
    <name type="scientific">Caenimonas terrae</name>
    <dbReference type="NCBI Taxonomy" id="696074"/>
    <lineage>
        <taxon>Bacteria</taxon>
        <taxon>Pseudomonadati</taxon>
        <taxon>Pseudomonadota</taxon>
        <taxon>Betaproteobacteria</taxon>
        <taxon>Burkholderiales</taxon>
        <taxon>Comamonadaceae</taxon>
        <taxon>Caenimonas</taxon>
    </lineage>
</organism>